<dbReference type="Pfam" id="PF00266">
    <property type="entry name" value="Aminotran_5"/>
    <property type="match status" value="1"/>
</dbReference>
<evidence type="ECO:0000256" key="10">
    <source>
        <dbReference type="ARBA" id="ARBA00047630"/>
    </source>
</evidence>
<feature type="binding site" evidence="12">
    <location>
        <position position="153"/>
    </location>
    <ligand>
        <name>pyridoxal 5'-phosphate</name>
        <dbReference type="ChEBI" id="CHEBI:597326"/>
    </ligand>
</feature>
<dbReference type="InterPro" id="IPR020578">
    <property type="entry name" value="Aminotrans_V_PyrdxlP_BS"/>
</dbReference>
<evidence type="ECO:0000256" key="3">
    <source>
        <dbReference type="ARBA" id="ARBA00006904"/>
    </source>
</evidence>
<dbReference type="Gene3D" id="3.90.1150.10">
    <property type="entry name" value="Aspartate Aminotransferase, domain 1"/>
    <property type="match status" value="1"/>
</dbReference>
<evidence type="ECO:0000256" key="12">
    <source>
        <dbReference type="HAMAP-Rule" id="MF_00160"/>
    </source>
</evidence>
<keyword evidence="5 12" id="KW-0028">Amino-acid biosynthesis</keyword>
<evidence type="ECO:0000313" key="18">
    <source>
        <dbReference type="Proteomes" id="UP000649232"/>
    </source>
</evidence>
<dbReference type="GO" id="GO:0006564">
    <property type="term" value="P:L-serine biosynthetic process"/>
    <property type="evidence" value="ECO:0007669"/>
    <property type="project" value="UniProtKB-UniRule"/>
</dbReference>
<dbReference type="FunFam" id="3.90.1150.10:FF:000006">
    <property type="entry name" value="Phosphoserine aminotransferase"/>
    <property type="match status" value="1"/>
</dbReference>
<evidence type="ECO:0000313" key="17">
    <source>
        <dbReference type="Proteomes" id="UP000622604"/>
    </source>
</evidence>
<comment type="caution">
    <text evidence="12">Lacks conserved residue(s) required for the propagation of feature annotation.</text>
</comment>
<dbReference type="AlphaFoldDB" id="A0A8H9IBI0"/>
<evidence type="ECO:0000256" key="13">
    <source>
        <dbReference type="RuleBase" id="RU004505"/>
    </source>
</evidence>
<dbReference type="Gene3D" id="3.40.640.10">
    <property type="entry name" value="Type I PLP-dependent aspartate aminotransferase-like (Major domain)"/>
    <property type="match status" value="1"/>
</dbReference>
<evidence type="ECO:0000256" key="8">
    <source>
        <dbReference type="ARBA" id="ARBA00023096"/>
    </source>
</evidence>
<dbReference type="EMBL" id="BMZC01000007">
    <property type="protein sequence ID" value="GGZ67263.1"/>
    <property type="molecule type" value="Genomic_DNA"/>
</dbReference>
<dbReference type="HAMAP" id="MF_00160">
    <property type="entry name" value="SerC_aminotrans_5"/>
    <property type="match status" value="1"/>
</dbReference>
<dbReference type="PIRSF" id="PIRSF000525">
    <property type="entry name" value="SerC"/>
    <property type="match status" value="1"/>
</dbReference>
<feature type="binding site" evidence="12">
    <location>
        <position position="102"/>
    </location>
    <ligand>
        <name>pyridoxal 5'-phosphate</name>
        <dbReference type="ChEBI" id="CHEBI:597326"/>
    </ligand>
</feature>
<keyword evidence="4 12" id="KW-0032">Aminotransferase</keyword>
<evidence type="ECO:0000256" key="5">
    <source>
        <dbReference type="ARBA" id="ARBA00022605"/>
    </source>
</evidence>
<dbReference type="PANTHER" id="PTHR43247:SF1">
    <property type="entry name" value="PHOSPHOSERINE AMINOTRANSFERASE"/>
    <property type="match status" value="1"/>
</dbReference>
<evidence type="ECO:0000256" key="1">
    <source>
        <dbReference type="ARBA" id="ARBA00004915"/>
    </source>
</evidence>
<dbReference type="FunFam" id="3.40.640.10:FF:000010">
    <property type="entry name" value="Phosphoserine aminotransferase"/>
    <property type="match status" value="1"/>
</dbReference>
<dbReference type="Proteomes" id="UP000622604">
    <property type="component" value="Unassembled WGS sequence"/>
</dbReference>
<comment type="pathway">
    <text evidence="2 12 13">Amino-acid biosynthesis; L-serine biosynthesis; L-serine from 3-phospho-D-glycerate: step 2/3.</text>
</comment>
<evidence type="ECO:0000256" key="6">
    <source>
        <dbReference type="ARBA" id="ARBA00022679"/>
    </source>
</evidence>
<dbReference type="NCBIfam" id="NF003764">
    <property type="entry name" value="PRK05355.1"/>
    <property type="match status" value="1"/>
</dbReference>
<comment type="pathway">
    <text evidence="1 12">Cofactor biosynthesis; pyridoxine 5'-phosphate biosynthesis; pyridoxine 5'-phosphate from D-erythrose 4-phosphate: step 3/5.</text>
</comment>
<feature type="binding site" evidence="12">
    <location>
        <position position="42"/>
    </location>
    <ligand>
        <name>L-glutamate</name>
        <dbReference type="ChEBI" id="CHEBI:29985"/>
    </ligand>
</feature>
<dbReference type="InterPro" id="IPR022278">
    <property type="entry name" value="Pser_aminoTfrase"/>
</dbReference>
<dbReference type="UniPathway" id="UPA00244">
    <property type="reaction ID" value="UER00311"/>
</dbReference>
<dbReference type="GO" id="GO:0004648">
    <property type="term" value="F:O-phospho-L-serine:2-oxoglutarate aminotransferase activity"/>
    <property type="evidence" value="ECO:0007669"/>
    <property type="project" value="UniProtKB-UniRule"/>
</dbReference>
<feature type="binding site" evidence="12">
    <location>
        <begin position="238"/>
        <end position="239"/>
    </location>
    <ligand>
        <name>pyridoxal 5'-phosphate</name>
        <dbReference type="ChEBI" id="CHEBI:597326"/>
    </ligand>
</feature>
<reference evidence="15" key="2">
    <citation type="submission" date="2020-09" db="EMBL/GenBank/DDBJ databases">
        <authorList>
            <person name="Sun Q."/>
            <person name="Kim S."/>
        </authorList>
    </citation>
    <scope>NUCLEOTIDE SEQUENCE</scope>
    <source>
        <strain evidence="15">KCTC 32337</strain>
    </source>
</reference>
<dbReference type="PANTHER" id="PTHR43247">
    <property type="entry name" value="PHOSPHOSERINE AMINOTRANSFERASE"/>
    <property type="match status" value="1"/>
</dbReference>
<dbReference type="PROSITE" id="PS00595">
    <property type="entry name" value="AA_TRANSFER_CLASS_5"/>
    <property type="match status" value="1"/>
</dbReference>
<evidence type="ECO:0000256" key="11">
    <source>
        <dbReference type="ARBA" id="ARBA00049007"/>
    </source>
</evidence>
<comment type="subunit">
    <text evidence="12">Homodimer.</text>
</comment>
<feature type="binding site" evidence="12">
    <location>
        <begin position="76"/>
        <end position="77"/>
    </location>
    <ligand>
        <name>pyridoxal 5'-phosphate</name>
        <dbReference type="ChEBI" id="CHEBI:597326"/>
    </ligand>
</feature>
<keyword evidence="12" id="KW-0963">Cytoplasm</keyword>
<proteinExistence type="inferred from homology"/>
<dbReference type="InterPro" id="IPR000192">
    <property type="entry name" value="Aminotrans_V_dom"/>
</dbReference>
<dbReference type="RefSeq" id="WP_007986554.1">
    <property type="nucleotide sequence ID" value="NZ_BMZC01000007.1"/>
</dbReference>
<feature type="domain" description="Aminotransferase class V" evidence="14">
    <location>
        <begin position="4"/>
        <end position="349"/>
    </location>
</feature>
<feature type="binding site" evidence="12">
    <location>
        <position position="173"/>
    </location>
    <ligand>
        <name>pyridoxal 5'-phosphate</name>
        <dbReference type="ChEBI" id="CHEBI:597326"/>
    </ligand>
</feature>
<feature type="binding site" evidence="12">
    <location>
        <position position="196"/>
    </location>
    <ligand>
        <name>pyridoxal 5'-phosphate</name>
        <dbReference type="ChEBI" id="CHEBI:597326"/>
    </ligand>
</feature>
<comment type="cofactor">
    <cofactor evidence="12">
        <name>pyridoxal 5'-phosphate</name>
        <dbReference type="ChEBI" id="CHEBI:597326"/>
    </cofactor>
    <text evidence="12">Binds 1 pyridoxal phosphate per subunit.</text>
</comment>
<feature type="modified residue" description="N6-(pyridoxal phosphate)lysine" evidence="12">
    <location>
        <position position="197"/>
    </location>
</feature>
<name>A0A8H9IBI0_9ALTE</name>
<comment type="similarity">
    <text evidence="3 12">Belongs to the class-V pyridoxal-phosphate-dependent aminotransferase family. SerC subfamily.</text>
</comment>
<dbReference type="SUPFAM" id="SSF53383">
    <property type="entry name" value="PLP-dependent transferases"/>
    <property type="match status" value="1"/>
</dbReference>
<comment type="catalytic activity">
    <reaction evidence="10 12">
        <text>4-(phosphooxy)-L-threonine + 2-oxoglutarate = (R)-3-hydroxy-2-oxo-4-phosphooxybutanoate + L-glutamate</text>
        <dbReference type="Rhea" id="RHEA:16573"/>
        <dbReference type="ChEBI" id="CHEBI:16810"/>
        <dbReference type="ChEBI" id="CHEBI:29985"/>
        <dbReference type="ChEBI" id="CHEBI:58452"/>
        <dbReference type="ChEBI" id="CHEBI:58538"/>
        <dbReference type="EC" id="2.6.1.52"/>
    </reaction>
</comment>
<keyword evidence="7 12" id="KW-0663">Pyridoxal phosphate</keyword>
<evidence type="ECO:0000256" key="4">
    <source>
        <dbReference type="ARBA" id="ARBA00022576"/>
    </source>
</evidence>
<dbReference type="EC" id="2.6.1.52" evidence="12"/>
<reference evidence="16 18" key="3">
    <citation type="submission" date="2020-12" db="EMBL/GenBank/DDBJ databases">
        <title>Draft genome sequences of nine environmental bacterial isolates colonizing plastic.</title>
        <authorList>
            <person name="Borre I."/>
            <person name="Sonnenschein E.C."/>
        </authorList>
    </citation>
    <scope>NUCLEOTIDE SEQUENCE [LARGE SCALE GENOMIC DNA]</scope>
    <source>
        <strain evidence="16 18">IB30</strain>
    </source>
</reference>
<comment type="catalytic activity">
    <reaction evidence="11 12 13">
        <text>O-phospho-L-serine + 2-oxoglutarate = 3-phosphooxypyruvate + L-glutamate</text>
        <dbReference type="Rhea" id="RHEA:14329"/>
        <dbReference type="ChEBI" id="CHEBI:16810"/>
        <dbReference type="ChEBI" id="CHEBI:18110"/>
        <dbReference type="ChEBI" id="CHEBI:29985"/>
        <dbReference type="ChEBI" id="CHEBI:57524"/>
        <dbReference type="EC" id="2.6.1.52"/>
    </reaction>
</comment>
<comment type="function">
    <text evidence="12">Catalyzes the reversible conversion of 3-phosphohydroxypyruvate to phosphoserine and of 3-hydroxy-2-oxo-4-phosphonooxybutanoate to phosphohydroxythreonine.</text>
</comment>
<comment type="subcellular location">
    <subcellularLocation>
        <location evidence="12">Cytoplasm</location>
    </subcellularLocation>
</comment>
<keyword evidence="6 12" id="KW-0808">Transferase</keyword>
<comment type="caution">
    <text evidence="15">The sequence shown here is derived from an EMBL/GenBank/DDBJ whole genome shotgun (WGS) entry which is preliminary data.</text>
</comment>
<evidence type="ECO:0000259" key="14">
    <source>
        <dbReference type="Pfam" id="PF00266"/>
    </source>
</evidence>
<gene>
    <name evidence="12 15" type="primary">serC</name>
    <name evidence="15" type="ORF">GCM10011274_27250</name>
    <name evidence="16" type="ORF">JEU11_19180</name>
</gene>
<dbReference type="Proteomes" id="UP000649232">
    <property type="component" value="Unassembled WGS sequence"/>
</dbReference>
<evidence type="ECO:0000256" key="2">
    <source>
        <dbReference type="ARBA" id="ARBA00005099"/>
    </source>
</evidence>
<evidence type="ECO:0000256" key="7">
    <source>
        <dbReference type="ARBA" id="ARBA00022898"/>
    </source>
</evidence>
<dbReference type="GO" id="GO:0030170">
    <property type="term" value="F:pyridoxal phosphate binding"/>
    <property type="evidence" value="ECO:0007669"/>
    <property type="project" value="UniProtKB-UniRule"/>
</dbReference>
<dbReference type="InterPro" id="IPR015421">
    <property type="entry name" value="PyrdxlP-dep_Trfase_major"/>
</dbReference>
<dbReference type="UniPathway" id="UPA00135">
    <property type="reaction ID" value="UER00197"/>
</dbReference>
<evidence type="ECO:0000313" key="15">
    <source>
        <dbReference type="EMBL" id="GGZ67263.1"/>
    </source>
</evidence>
<evidence type="ECO:0000256" key="9">
    <source>
        <dbReference type="ARBA" id="ARBA00023299"/>
    </source>
</evidence>
<dbReference type="GO" id="GO:0008615">
    <property type="term" value="P:pyridoxine biosynthetic process"/>
    <property type="evidence" value="ECO:0007669"/>
    <property type="project" value="UniProtKB-UniRule"/>
</dbReference>
<protein>
    <recommendedName>
        <fullName evidence="12">Phosphoserine aminotransferase</fullName>
        <ecNumber evidence="12">2.6.1.52</ecNumber>
    </recommendedName>
    <alternativeName>
        <fullName evidence="12">Phosphohydroxythreonine aminotransferase</fullName>
        <shortName evidence="12">PSAT</shortName>
    </alternativeName>
</protein>
<dbReference type="CDD" id="cd00611">
    <property type="entry name" value="PSAT_like"/>
    <property type="match status" value="1"/>
</dbReference>
<dbReference type="GO" id="GO:0005737">
    <property type="term" value="C:cytoplasm"/>
    <property type="evidence" value="ECO:0007669"/>
    <property type="project" value="UniProtKB-SubCell"/>
</dbReference>
<dbReference type="InterPro" id="IPR015424">
    <property type="entry name" value="PyrdxlP-dep_Trfase"/>
</dbReference>
<organism evidence="15 17">
    <name type="scientific">Paraglaciecola chathamensis</name>
    <dbReference type="NCBI Taxonomy" id="368405"/>
    <lineage>
        <taxon>Bacteria</taxon>
        <taxon>Pseudomonadati</taxon>
        <taxon>Pseudomonadota</taxon>
        <taxon>Gammaproteobacteria</taxon>
        <taxon>Alteromonadales</taxon>
        <taxon>Alteromonadaceae</taxon>
        <taxon>Paraglaciecola</taxon>
    </lineage>
</organism>
<keyword evidence="8 12" id="KW-0664">Pyridoxine biosynthesis</keyword>
<keyword evidence="9 12" id="KW-0718">Serine biosynthesis</keyword>
<sequence length="361" mass="39696">MTKVYNFCAGPAMLPEAVMQQAQSEFINWQSQGCSVMEMSHRSKEFIALAETAEQDLRDLLSIPDNYKVLFTHGGGRGQFSAVPLNLSKEGDSADYIVSGSWSKSAVDEAQKYVNVNIAATTTKEDGLVVMPTQDSWKQNPDAAYVHYCPNETVDGVEINWIPETGDIPLVADMSSNILSQPIDVSKFGVIYAGAQKNIGPSGLSVVIVRDDLLEKARSVTPAIFDYTIIAKHDSMYNTPPTFAWYLAGLVFKWLKEQGGVKAMAERNKAKSDLLYACIDDSAFYTNNVAAEYRSRMNVTFHLKNAELDKQFLAEAEAAGLKALKGHRIVGGMRASIYNAMPIEGVQALVSFMQDFAKRNG</sequence>
<evidence type="ECO:0000313" key="16">
    <source>
        <dbReference type="EMBL" id="MBJ2138579.1"/>
    </source>
</evidence>
<reference evidence="15" key="1">
    <citation type="journal article" date="2014" name="Int. J. Syst. Evol. Microbiol.">
        <title>Complete genome sequence of Corynebacterium casei LMG S-19264T (=DSM 44701T), isolated from a smear-ripened cheese.</title>
        <authorList>
            <consortium name="US DOE Joint Genome Institute (JGI-PGF)"/>
            <person name="Walter F."/>
            <person name="Albersmeier A."/>
            <person name="Kalinowski J."/>
            <person name="Ruckert C."/>
        </authorList>
    </citation>
    <scope>NUCLEOTIDE SEQUENCE</scope>
    <source>
        <strain evidence="15">KCTC 32337</strain>
    </source>
</reference>
<dbReference type="NCBIfam" id="TIGR01364">
    <property type="entry name" value="serC_1"/>
    <property type="match status" value="1"/>
</dbReference>
<dbReference type="EMBL" id="JAEILT010000040">
    <property type="protein sequence ID" value="MBJ2138579.1"/>
    <property type="molecule type" value="Genomic_DNA"/>
</dbReference>
<dbReference type="InterPro" id="IPR015422">
    <property type="entry name" value="PyrdxlP-dep_Trfase_small"/>
</dbReference>
<accession>A0A8H9IBI0</accession>